<feature type="compositionally biased region" description="Gly residues" evidence="1">
    <location>
        <begin position="31"/>
        <end position="40"/>
    </location>
</feature>
<dbReference type="RefSeq" id="WP_250921588.1">
    <property type="nucleotide sequence ID" value="NZ_JAMQAW010000029.1"/>
</dbReference>
<protein>
    <submittedName>
        <fullName evidence="2">Uncharacterized protein</fullName>
    </submittedName>
</protein>
<feature type="compositionally biased region" description="Low complexity" evidence="1">
    <location>
        <begin position="76"/>
        <end position="87"/>
    </location>
</feature>
<dbReference type="Proteomes" id="UP001431429">
    <property type="component" value="Unassembled WGS sequence"/>
</dbReference>
<name>A0ABT0UV78_9ACTN</name>
<organism evidence="2 3">
    <name type="scientific">Streptomyces albipurpureus</name>
    <dbReference type="NCBI Taxonomy" id="2897419"/>
    <lineage>
        <taxon>Bacteria</taxon>
        <taxon>Bacillati</taxon>
        <taxon>Actinomycetota</taxon>
        <taxon>Actinomycetes</taxon>
        <taxon>Kitasatosporales</taxon>
        <taxon>Streptomycetaceae</taxon>
        <taxon>Streptomyces</taxon>
    </lineage>
</organism>
<accession>A0ABT0UV78</accession>
<reference evidence="2" key="1">
    <citation type="submission" date="2022-06" db="EMBL/GenBank/DDBJ databases">
        <title>Genome public.</title>
        <authorList>
            <person name="Sun Q."/>
        </authorList>
    </citation>
    <scope>NUCLEOTIDE SEQUENCE</scope>
    <source>
        <strain evidence="2">CWNU-1</strain>
    </source>
</reference>
<keyword evidence="3" id="KW-1185">Reference proteome</keyword>
<evidence type="ECO:0000313" key="2">
    <source>
        <dbReference type="EMBL" id="MCM2391268.1"/>
    </source>
</evidence>
<dbReference type="EMBL" id="JAMQAW010000029">
    <property type="protein sequence ID" value="MCM2391268.1"/>
    <property type="molecule type" value="Genomic_DNA"/>
</dbReference>
<gene>
    <name evidence="2" type="ORF">NBG84_23750</name>
</gene>
<feature type="region of interest" description="Disordered" evidence="1">
    <location>
        <begin position="13"/>
        <end position="46"/>
    </location>
</feature>
<evidence type="ECO:0000313" key="3">
    <source>
        <dbReference type="Proteomes" id="UP001431429"/>
    </source>
</evidence>
<sequence>MTFDSEWAAMLSDAQERQTTTRLNQLAPDPGGSGSGGGGAPDLMVAQDDLGAVGSEAFRAHDQLRKRADIAGAGSGRSSSGSTAQAAKECSDHRLAMGDELLVTLSLWDTQVKTVLQMCAHISNHLNYTKKSHANEEAEIEASLRHRNGTAVPVSDIVRLIK</sequence>
<evidence type="ECO:0000256" key="1">
    <source>
        <dbReference type="SAM" id="MobiDB-lite"/>
    </source>
</evidence>
<proteinExistence type="predicted"/>
<feature type="region of interest" description="Disordered" evidence="1">
    <location>
        <begin position="69"/>
        <end position="89"/>
    </location>
</feature>
<comment type="caution">
    <text evidence="2">The sequence shown here is derived from an EMBL/GenBank/DDBJ whole genome shotgun (WGS) entry which is preliminary data.</text>
</comment>